<comment type="similarity">
    <text evidence="5">Belongs to the YicC/YloC family.</text>
</comment>
<keyword evidence="4" id="KW-0378">Hydrolase</keyword>
<evidence type="ECO:0000256" key="3">
    <source>
        <dbReference type="ARBA" id="ARBA00022759"/>
    </source>
</evidence>
<dbReference type="AlphaFoldDB" id="A0A1M4UWS4"/>
<dbReference type="GO" id="GO:0004521">
    <property type="term" value="F:RNA endonuclease activity"/>
    <property type="evidence" value="ECO:0007669"/>
    <property type="project" value="InterPro"/>
</dbReference>
<gene>
    <name evidence="8" type="ORF">SAMN05444392_10260</name>
</gene>
<comment type="cofactor">
    <cofactor evidence="1">
        <name>a divalent metal cation</name>
        <dbReference type="ChEBI" id="CHEBI:60240"/>
    </cofactor>
</comment>
<protein>
    <submittedName>
        <fullName evidence="8">TIGR00255 family protein</fullName>
    </submittedName>
</protein>
<evidence type="ECO:0000259" key="7">
    <source>
        <dbReference type="Pfam" id="PF08340"/>
    </source>
</evidence>
<dbReference type="InterPro" id="IPR005229">
    <property type="entry name" value="YicC/YloC-like"/>
</dbReference>
<name>A0A1M4UWS4_9BACL</name>
<feature type="domain" description="Endoribonuclease YicC-like C-terminal" evidence="7">
    <location>
        <begin position="176"/>
        <end position="295"/>
    </location>
</feature>
<evidence type="ECO:0000256" key="5">
    <source>
        <dbReference type="ARBA" id="ARBA00035648"/>
    </source>
</evidence>
<keyword evidence="2" id="KW-0540">Nuclease</keyword>
<dbReference type="RefSeq" id="WP_073153099.1">
    <property type="nucleotide sequence ID" value="NZ_FQVL01000002.1"/>
</dbReference>
<keyword evidence="9" id="KW-1185">Reference proteome</keyword>
<keyword evidence="3" id="KW-0255">Endonuclease</keyword>
<proteinExistence type="inferred from homology"/>
<evidence type="ECO:0000256" key="1">
    <source>
        <dbReference type="ARBA" id="ARBA00001968"/>
    </source>
</evidence>
<reference evidence="8 9" key="1">
    <citation type="submission" date="2016-11" db="EMBL/GenBank/DDBJ databases">
        <authorList>
            <person name="Jaros S."/>
            <person name="Januszkiewicz K."/>
            <person name="Wedrychowicz H."/>
        </authorList>
    </citation>
    <scope>NUCLEOTIDE SEQUENCE [LARGE SCALE GENOMIC DNA]</scope>
    <source>
        <strain evidence="8 9">DSM 44666</strain>
    </source>
</reference>
<evidence type="ECO:0000313" key="8">
    <source>
        <dbReference type="EMBL" id="SHE61132.1"/>
    </source>
</evidence>
<organism evidence="8 9">
    <name type="scientific">Seinonella peptonophila</name>
    <dbReference type="NCBI Taxonomy" id="112248"/>
    <lineage>
        <taxon>Bacteria</taxon>
        <taxon>Bacillati</taxon>
        <taxon>Bacillota</taxon>
        <taxon>Bacilli</taxon>
        <taxon>Bacillales</taxon>
        <taxon>Thermoactinomycetaceae</taxon>
        <taxon>Seinonella</taxon>
    </lineage>
</organism>
<evidence type="ECO:0000313" key="9">
    <source>
        <dbReference type="Proteomes" id="UP000184476"/>
    </source>
</evidence>
<dbReference type="Proteomes" id="UP000184476">
    <property type="component" value="Unassembled WGS sequence"/>
</dbReference>
<sequence>MNTYSINSMTGYGRGEVSIEGIQYIVEIRSVNHRYLEVMVRHPSSWLAIEDPLRKLIKKHLHRGRIDIVVTIIGDEEKKSLLFDQELFHDLLDYQKELRTKFQIPGELSISDLLQWKELWRVEKETQQVDTQLDAVSQACLQAIQAIQQMRRTEGQFLVEELLRRSKQIEKWVFAIQQKGPQVVERQKKRLELRLQEWLQGNEVAGERIATEIAIMADRADVSEEITRMLSHLNQFRLALSMKEPVGRRLDFIVQEMNREMNTIGSKANHEQISQWVIESKSELEKVREQVQNIE</sequence>
<feature type="domain" description="Endoribonuclease YicC-like N-terminal" evidence="6">
    <location>
        <begin position="6"/>
        <end position="158"/>
    </location>
</feature>
<dbReference type="PANTHER" id="PTHR30636">
    <property type="entry name" value="UPF0701 PROTEIN YICC"/>
    <property type="match status" value="1"/>
</dbReference>
<dbReference type="InterPro" id="IPR013527">
    <property type="entry name" value="YicC-like_N"/>
</dbReference>
<dbReference type="EMBL" id="FQVL01000002">
    <property type="protein sequence ID" value="SHE61132.1"/>
    <property type="molecule type" value="Genomic_DNA"/>
</dbReference>
<evidence type="ECO:0000256" key="2">
    <source>
        <dbReference type="ARBA" id="ARBA00022722"/>
    </source>
</evidence>
<dbReference type="PANTHER" id="PTHR30636:SF3">
    <property type="entry name" value="UPF0701 PROTEIN YICC"/>
    <property type="match status" value="1"/>
</dbReference>
<dbReference type="GO" id="GO:0016787">
    <property type="term" value="F:hydrolase activity"/>
    <property type="evidence" value="ECO:0007669"/>
    <property type="project" value="UniProtKB-KW"/>
</dbReference>
<accession>A0A1M4UWS4</accession>
<dbReference type="Pfam" id="PF03755">
    <property type="entry name" value="YicC-like_N"/>
    <property type="match status" value="1"/>
</dbReference>
<dbReference type="STRING" id="112248.SAMN05444392_10260"/>
<evidence type="ECO:0000259" key="6">
    <source>
        <dbReference type="Pfam" id="PF03755"/>
    </source>
</evidence>
<dbReference type="InterPro" id="IPR013551">
    <property type="entry name" value="YicC-like_C"/>
</dbReference>
<evidence type="ECO:0000256" key="4">
    <source>
        <dbReference type="ARBA" id="ARBA00022801"/>
    </source>
</evidence>
<dbReference type="NCBIfam" id="TIGR00255">
    <property type="entry name" value="YicC/YloC family endoribonuclease"/>
    <property type="match status" value="1"/>
</dbReference>
<dbReference type="Pfam" id="PF08340">
    <property type="entry name" value="YicC-like_C"/>
    <property type="match status" value="1"/>
</dbReference>
<dbReference type="OrthoDB" id="9771229at2"/>